<protein>
    <submittedName>
        <fullName evidence="2">Uncharacterized protein</fullName>
    </submittedName>
</protein>
<keyword evidence="3" id="KW-1185">Reference proteome</keyword>
<evidence type="ECO:0000313" key="3">
    <source>
        <dbReference type="Proteomes" id="UP000784294"/>
    </source>
</evidence>
<gene>
    <name evidence="2" type="ORF">PXEA_LOCUS11513</name>
</gene>
<reference evidence="2" key="1">
    <citation type="submission" date="2018-11" db="EMBL/GenBank/DDBJ databases">
        <authorList>
            <consortium name="Pathogen Informatics"/>
        </authorList>
    </citation>
    <scope>NUCLEOTIDE SEQUENCE</scope>
</reference>
<comment type="caution">
    <text evidence="2">The sequence shown here is derived from an EMBL/GenBank/DDBJ whole genome shotgun (WGS) entry which is preliminary data.</text>
</comment>
<feature type="compositionally biased region" description="Polar residues" evidence="1">
    <location>
        <begin position="176"/>
        <end position="187"/>
    </location>
</feature>
<evidence type="ECO:0000313" key="2">
    <source>
        <dbReference type="EMBL" id="VEL18073.1"/>
    </source>
</evidence>
<feature type="compositionally biased region" description="Polar residues" evidence="1">
    <location>
        <begin position="51"/>
        <end position="79"/>
    </location>
</feature>
<feature type="region of interest" description="Disordered" evidence="1">
    <location>
        <begin position="1"/>
        <end position="89"/>
    </location>
</feature>
<organism evidence="2 3">
    <name type="scientific">Protopolystoma xenopodis</name>
    <dbReference type="NCBI Taxonomy" id="117903"/>
    <lineage>
        <taxon>Eukaryota</taxon>
        <taxon>Metazoa</taxon>
        <taxon>Spiralia</taxon>
        <taxon>Lophotrochozoa</taxon>
        <taxon>Platyhelminthes</taxon>
        <taxon>Monogenea</taxon>
        <taxon>Polyopisthocotylea</taxon>
        <taxon>Polystomatidea</taxon>
        <taxon>Polystomatidae</taxon>
        <taxon>Protopolystoma</taxon>
    </lineage>
</organism>
<name>A0A448WR43_9PLAT</name>
<evidence type="ECO:0000256" key="1">
    <source>
        <dbReference type="SAM" id="MobiDB-lite"/>
    </source>
</evidence>
<feature type="non-terminal residue" evidence="2">
    <location>
        <position position="1"/>
    </location>
</feature>
<feature type="region of interest" description="Disordered" evidence="1">
    <location>
        <begin position="146"/>
        <end position="232"/>
    </location>
</feature>
<feature type="compositionally biased region" description="Low complexity" evidence="1">
    <location>
        <begin position="11"/>
        <end position="26"/>
    </location>
</feature>
<accession>A0A448WR43</accession>
<feature type="region of interest" description="Disordered" evidence="1">
    <location>
        <begin position="271"/>
        <end position="299"/>
    </location>
</feature>
<dbReference type="AlphaFoldDB" id="A0A448WR43"/>
<feature type="compositionally biased region" description="Basic and acidic residues" evidence="1">
    <location>
        <begin position="207"/>
        <end position="217"/>
    </location>
</feature>
<dbReference type="EMBL" id="CAAALY010035542">
    <property type="protein sequence ID" value="VEL18073.1"/>
    <property type="molecule type" value="Genomic_DNA"/>
</dbReference>
<sequence>GQHSSSRGHPQPRLCQRPQQQPLFRQTHQPRFSVQERKSTRGASSALVGRTGSQKSATLPLIISSTRSTSQHSPNSSERGSGIYSLRRAGRRRHTLSVDNRHSSAIPSNAYLIDSATLDPLNPGCGSLSAGVSSSASFSAISHLSEAGTLSNEPQSRVRRGGSAPEGQVSRLATKRPSQNGSASLLLTRQWAPAADQATTRPAGAETLDHKVSLRPERKLKKGIHPGPQNHNLVEKVCEGPDDCGSEKGSVEVKGTYCELFEREQEWKNEAREEEINDHENTLDQQTSFGDTEGRSLSADRPRAFTQAAWLRASDVPSELSPEERQRVQAVFGDEDTVAGLIAEHRVRKYLLFLTFFDCTIALLKCRQ</sequence>
<proteinExistence type="predicted"/>
<dbReference type="Proteomes" id="UP000784294">
    <property type="component" value="Unassembled WGS sequence"/>
</dbReference>